<evidence type="ECO:0000256" key="2">
    <source>
        <dbReference type="ARBA" id="ARBA00022692"/>
    </source>
</evidence>
<evidence type="ECO:0000256" key="1">
    <source>
        <dbReference type="ARBA" id="ARBA00004141"/>
    </source>
</evidence>
<reference evidence="8 9" key="1">
    <citation type="journal article" date="2018" name="Plant J.">
        <title>Genome sequences of Chlorella sorokiniana UTEX 1602 and Micractinium conductrix SAG 241.80: implications to maltose excretion by a green alga.</title>
        <authorList>
            <person name="Arriola M.B."/>
            <person name="Velmurugan N."/>
            <person name="Zhang Y."/>
            <person name="Plunkett M.H."/>
            <person name="Hondzo H."/>
            <person name="Barney B.M."/>
        </authorList>
    </citation>
    <scope>NUCLEOTIDE SEQUENCE [LARGE SCALE GENOMIC DNA]</scope>
    <source>
        <strain evidence="9">UTEX 1602</strain>
    </source>
</reference>
<dbReference type="GO" id="GO:0022857">
    <property type="term" value="F:transmembrane transporter activity"/>
    <property type="evidence" value="ECO:0007669"/>
    <property type="project" value="InterPro"/>
</dbReference>
<feature type="transmembrane region" description="Helical" evidence="6">
    <location>
        <begin position="496"/>
        <end position="518"/>
    </location>
</feature>
<dbReference type="InterPro" id="IPR011701">
    <property type="entry name" value="MFS"/>
</dbReference>
<feature type="transmembrane region" description="Helical" evidence="6">
    <location>
        <begin position="838"/>
        <end position="856"/>
    </location>
</feature>
<feature type="transmembrane region" description="Helical" evidence="6">
    <location>
        <begin position="471"/>
        <end position="490"/>
    </location>
</feature>
<keyword evidence="3 6" id="KW-1133">Transmembrane helix</keyword>
<evidence type="ECO:0000256" key="6">
    <source>
        <dbReference type="SAM" id="Phobius"/>
    </source>
</evidence>
<feature type="transmembrane region" description="Helical" evidence="6">
    <location>
        <begin position="403"/>
        <end position="425"/>
    </location>
</feature>
<dbReference type="Gene3D" id="1.20.1250.20">
    <property type="entry name" value="MFS general substrate transporter like domains"/>
    <property type="match status" value="2"/>
</dbReference>
<dbReference type="OrthoDB" id="3639251at2759"/>
<dbReference type="Pfam" id="PF07690">
    <property type="entry name" value="MFS_1"/>
    <property type="match status" value="1"/>
</dbReference>
<dbReference type="InterPro" id="IPR036259">
    <property type="entry name" value="MFS_trans_sf"/>
</dbReference>
<keyword evidence="4 6" id="KW-0472">Membrane</keyword>
<gene>
    <name evidence="8" type="ORF">C2E21_3769</name>
</gene>
<evidence type="ECO:0000256" key="4">
    <source>
        <dbReference type="ARBA" id="ARBA00023136"/>
    </source>
</evidence>
<dbReference type="AlphaFoldDB" id="A0A2P6TUX7"/>
<feature type="domain" description="Major facilitator superfamily (MFS) profile" evidence="7">
    <location>
        <begin position="279"/>
        <end position="860"/>
    </location>
</feature>
<dbReference type="GO" id="GO:0016020">
    <property type="term" value="C:membrane"/>
    <property type="evidence" value="ECO:0007669"/>
    <property type="project" value="UniProtKB-SubCell"/>
</dbReference>
<proteinExistence type="predicted"/>
<feature type="transmembrane region" description="Helical" evidence="6">
    <location>
        <begin position="754"/>
        <end position="779"/>
    </location>
</feature>
<dbReference type="PANTHER" id="PTHR43184">
    <property type="entry name" value="MAJOR FACILITATOR SUPERFAMILY TRANSPORTER 16, ISOFORM B"/>
    <property type="match status" value="1"/>
</dbReference>
<evidence type="ECO:0000313" key="8">
    <source>
        <dbReference type="EMBL" id="PRW57846.1"/>
    </source>
</evidence>
<dbReference type="STRING" id="3076.A0A2P6TUX7"/>
<feature type="region of interest" description="Disordered" evidence="5">
    <location>
        <begin position="870"/>
        <end position="910"/>
    </location>
</feature>
<accession>A0A2P6TUX7</accession>
<keyword evidence="2 6" id="KW-0812">Transmembrane</keyword>
<sequence>MPWHPTARGNLARAHFPAPCKPPRQLNWRPAAREEDSDGPEAPATGWTLRAVTLDQQDSERHPLVPPSRDVSLRQRSGAAAGGDPPSGAPELDQPERPGSRGGSAPSTARAPGRQPYLPFGTDAPESAGSGSGSLWRLAAGVLGVGAPAAAKRQEEAYQRRQAAKKRTTSEEVELTADSKGARIVPVVVELEGGGYVPEHPAAGGSQRRVAFETTVELDDGGTVPLRTESANERSSFVRGVGRVERGDMDGLKQYAAPWGYRAAERLSPGGRGWSLRANRIVVLLLTFLCYTAYHASRKPPSIVKSVLHGDTSADENALDHYDLHWASSQKGDQAYGPHNSSDLVAAGGGATAGLEAANGWAPFNHKQNGKALLGQLDLAFLGAYAMGMFVSGHLGDRVDLRYFLTGGMLGSGACVALFGAAYFWQIHSMTYFIVVQVIGGLLQATGWPSVVSVMANWFGKGKRGLIMGVWNAHTSVGNIIGSLIAAYMLRYGWGWSFIVPGAFIAVSGLVIFSFLVVEPQDIGFLPQSGSVLGSVEGSEPLTPRSEASDVSGMSAEAQAYLERHLAIVARGRGGLVPAHVQKQLDKHHTIHGGHGKHGLWGMGSTLVLHNKRRDSVEGSEADLLLGGSPRSDRTFMSTRDKAGVSFFAAWCIPGVAVFAMTLFFAKLVAYTFLYWLPYYISTTEVGGRSLTPTEAGNLSILFDVGGVLGGAVAGYLSDVSGASALVSFGFVFSAIPFLYLYRVFGELSFAVNIGLMMAAGFFVNGPYALITTAVSADLGTHQSLADLGTHQSLAGNEKALATVTAIIDGMGSIGAAIGPLMTGYISELPGGFDNVFLMLYGAAASAGLLLTGLVFKEVRDMLRRRRKQREQAAAVRDPSAANGEGRLTMGDTHAPDAFSFLPPGQPADGAVRTIDNETGGLV</sequence>
<keyword evidence="9" id="KW-1185">Reference proteome</keyword>
<feature type="compositionally biased region" description="Low complexity" evidence="5">
    <location>
        <begin position="77"/>
        <end position="90"/>
    </location>
</feature>
<evidence type="ECO:0000313" key="9">
    <source>
        <dbReference type="Proteomes" id="UP000239899"/>
    </source>
</evidence>
<dbReference type="PANTHER" id="PTHR43184:SF12">
    <property type="entry name" value="SUGAR PHOSPHATE EXCHANGER 3"/>
    <property type="match status" value="1"/>
</dbReference>
<evidence type="ECO:0000256" key="5">
    <source>
        <dbReference type="SAM" id="MobiDB-lite"/>
    </source>
</evidence>
<evidence type="ECO:0000259" key="7">
    <source>
        <dbReference type="PROSITE" id="PS50850"/>
    </source>
</evidence>
<name>A0A2P6TUX7_CHLSO</name>
<dbReference type="PROSITE" id="PS50850">
    <property type="entry name" value="MFS"/>
    <property type="match status" value="1"/>
</dbReference>
<dbReference type="SUPFAM" id="SSF103473">
    <property type="entry name" value="MFS general substrate transporter"/>
    <property type="match status" value="1"/>
</dbReference>
<feature type="transmembrane region" description="Helical" evidence="6">
    <location>
        <begin position="373"/>
        <end position="391"/>
    </location>
</feature>
<organism evidence="8 9">
    <name type="scientific">Chlorella sorokiniana</name>
    <name type="common">Freshwater green alga</name>
    <dbReference type="NCBI Taxonomy" id="3076"/>
    <lineage>
        <taxon>Eukaryota</taxon>
        <taxon>Viridiplantae</taxon>
        <taxon>Chlorophyta</taxon>
        <taxon>core chlorophytes</taxon>
        <taxon>Trebouxiophyceae</taxon>
        <taxon>Chlorellales</taxon>
        <taxon>Chlorellaceae</taxon>
        <taxon>Chlorella clade</taxon>
        <taxon>Chlorella</taxon>
    </lineage>
</organism>
<feature type="transmembrane region" description="Helical" evidence="6">
    <location>
        <begin position="431"/>
        <end position="459"/>
    </location>
</feature>
<protein>
    <submittedName>
        <fullName evidence="8">Glycerol-3-phosphate transporter 4</fullName>
    </submittedName>
</protein>
<feature type="transmembrane region" description="Helical" evidence="6">
    <location>
        <begin position="647"/>
        <end position="676"/>
    </location>
</feature>
<dbReference type="InterPro" id="IPR020846">
    <property type="entry name" value="MFS_dom"/>
</dbReference>
<comment type="subcellular location">
    <subcellularLocation>
        <location evidence="1">Membrane</location>
        <topology evidence="1">Multi-pass membrane protein</topology>
    </subcellularLocation>
</comment>
<feature type="region of interest" description="Disordered" evidence="5">
    <location>
        <begin position="1"/>
        <end position="131"/>
    </location>
</feature>
<evidence type="ECO:0000256" key="3">
    <source>
        <dbReference type="ARBA" id="ARBA00022989"/>
    </source>
</evidence>
<feature type="transmembrane region" description="Helical" evidence="6">
    <location>
        <begin position="724"/>
        <end position="742"/>
    </location>
</feature>
<dbReference type="EMBL" id="LHPG02000006">
    <property type="protein sequence ID" value="PRW57846.1"/>
    <property type="molecule type" value="Genomic_DNA"/>
</dbReference>
<comment type="caution">
    <text evidence="8">The sequence shown here is derived from an EMBL/GenBank/DDBJ whole genome shotgun (WGS) entry which is preliminary data.</text>
</comment>
<dbReference type="Proteomes" id="UP000239899">
    <property type="component" value="Unassembled WGS sequence"/>
</dbReference>